<organism evidence="1 2">
    <name type="scientific">Pararobbsia silviterrae</name>
    <dbReference type="NCBI Taxonomy" id="1792498"/>
    <lineage>
        <taxon>Bacteria</taxon>
        <taxon>Pseudomonadati</taxon>
        <taxon>Pseudomonadota</taxon>
        <taxon>Betaproteobacteria</taxon>
        <taxon>Burkholderiales</taxon>
        <taxon>Burkholderiaceae</taxon>
        <taxon>Pararobbsia</taxon>
    </lineage>
</organism>
<evidence type="ECO:0008006" key="3">
    <source>
        <dbReference type="Google" id="ProtNLM"/>
    </source>
</evidence>
<reference evidence="1 2" key="1">
    <citation type="submission" date="2018-10" db="EMBL/GenBank/DDBJ databases">
        <title>Robbsia sp. DHC34, isolated from soil.</title>
        <authorList>
            <person name="Gao Z.-H."/>
            <person name="Qiu L.-H."/>
        </authorList>
    </citation>
    <scope>NUCLEOTIDE SEQUENCE [LARGE SCALE GENOMIC DNA]</scope>
    <source>
        <strain evidence="1 2">DHC34</strain>
    </source>
</reference>
<dbReference type="AlphaFoldDB" id="A0A494Y7D7"/>
<protein>
    <recommendedName>
        <fullName evidence="3">DUF1566 domain-containing protein</fullName>
    </recommendedName>
</protein>
<gene>
    <name evidence="1" type="ORF">D7S86_01375</name>
</gene>
<evidence type="ECO:0000313" key="1">
    <source>
        <dbReference type="EMBL" id="RKP58622.1"/>
    </source>
</evidence>
<name>A0A494Y7D7_9BURK</name>
<proteinExistence type="predicted"/>
<sequence>MGYGSVYQGGYVYSIDDTPAAAASAGGVVFEMTNATSSPAVWSAALTTTNASSTTNGQSNTTAIINVLGSTAASAAETCAQVTDGDVTSWYLPAIQELVGGTQSAFPTLGAVGLLTDTENAEFWSSTEDAANTIQEVDGVLVLSSPATATETDGYFKGSSLSLRCAHAF</sequence>
<evidence type="ECO:0000313" key="2">
    <source>
        <dbReference type="Proteomes" id="UP000270342"/>
    </source>
</evidence>
<accession>A0A494Y7D7</accession>
<dbReference type="EMBL" id="RBZU01000001">
    <property type="protein sequence ID" value="RKP58622.1"/>
    <property type="molecule type" value="Genomic_DNA"/>
</dbReference>
<keyword evidence="2" id="KW-1185">Reference proteome</keyword>
<comment type="caution">
    <text evidence="1">The sequence shown here is derived from an EMBL/GenBank/DDBJ whole genome shotgun (WGS) entry which is preliminary data.</text>
</comment>
<dbReference type="Proteomes" id="UP000270342">
    <property type="component" value="Unassembled WGS sequence"/>
</dbReference>